<dbReference type="EMBL" id="BFBB01000005">
    <property type="protein sequence ID" value="GBF50574.1"/>
    <property type="molecule type" value="Genomic_DNA"/>
</dbReference>
<reference evidence="1 2" key="1">
    <citation type="submission" date="2018-02" db="EMBL/GenBank/DDBJ databases">
        <title>Novel Leptospira species isolated from soil and water in Japan.</title>
        <authorList>
            <person name="Nakao R."/>
            <person name="Masuzawa T."/>
        </authorList>
    </citation>
    <scope>NUCLEOTIDE SEQUENCE [LARGE SCALE GENOMIC DNA]</scope>
    <source>
        <strain evidence="1 2">YH101</strain>
    </source>
</reference>
<dbReference type="OrthoDB" id="344146at2"/>
<gene>
    <name evidence="1" type="ORF">LPTSP4_21000</name>
</gene>
<evidence type="ECO:0000313" key="1">
    <source>
        <dbReference type="EMBL" id="GBF50574.1"/>
    </source>
</evidence>
<protein>
    <submittedName>
        <fullName evidence="1">Uncharacterized protein</fullName>
    </submittedName>
</protein>
<dbReference type="AlphaFoldDB" id="A0A2P2E123"/>
<name>A0A2P2E123_9LEPT</name>
<dbReference type="Proteomes" id="UP000245133">
    <property type="component" value="Unassembled WGS sequence"/>
</dbReference>
<dbReference type="RefSeq" id="WP_135355043.1">
    <property type="nucleotide sequence ID" value="NZ_BFBB01000005.1"/>
</dbReference>
<evidence type="ECO:0000313" key="2">
    <source>
        <dbReference type="Proteomes" id="UP000245133"/>
    </source>
</evidence>
<accession>A0A2P2E123</accession>
<keyword evidence="2" id="KW-1185">Reference proteome</keyword>
<proteinExistence type="predicted"/>
<organism evidence="1 2">
    <name type="scientific">Leptospira ryugenii</name>
    <dbReference type="NCBI Taxonomy" id="1917863"/>
    <lineage>
        <taxon>Bacteria</taxon>
        <taxon>Pseudomonadati</taxon>
        <taxon>Spirochaetota</taxon>
        <taxon>Spirochaetia</taxon>
        <taxon>Leptospirales</taxon>
        <taxon>Leptospiraceae</taxon>
        <taxon>Leptospira</taxon>
    </lineage>
</organism>
<sequence>MKPVTYLFICLFSIYTFACKQVKGDIFLLPLVTGSIETSLNTGQTTIDTTATSTIDSSTVPPVLSGNIQSNSVSLTASTNYTLSSSVSSGSSFVTCSYQTSSSNVENTPSCQLSNDGSQVLIAKSGGASITVNYSVLSFSSGMSVQRGASTFTSGLASVTLPTAINPQRSFLVLSTRTSETGNVLDARKLAKGEITNANTLNFSCYQCTASTIVEWQVIQWNASSVQSGQTTIANGNANQSVTLASSVDTTKSFLIFNYSYTPGATPGFEDEYMLEGRFLSNSQINFQRGNTTGVLDIQYFVVSLSSGATVKSNSYSMTDAQLNICDSIPSGGLTNYQRTMLLASNRIGIENPVASNVDSGSIRYGFGTAGCGGAGNTHLSATRAALGEGPTNHSISGSYFLIEF</sequence>
<comment type="caution">
    <text evidence="1">The sequence shown here is derived from an EMBL/GenBank/DDBJ whole genome shotgun (WGS) entry which is preliminary data.</text>
</comment>